<dbReference type="Pfam" id="PF19516">
    <property type="entry name" value="DUF6049"/>
    <property type="match status" value="1"/>
</dbReference>
<feature type="compositionally biased region" description="Pro residues" evidence="1">
    <location>
        <begin position="309"/>
        <end position="327"/>
    </location>
</feature>
<dbReference type="AlphaFoldDB" id="A0A5B8M778"/>
<evidence type="ECO:0008006" key="6">
    <source>
        <dbReference type="Google" id="ProtNLM"/>
    </source>
</evidence>
<evidence type="ECO:0000256" key="2">
    <source>
        <dbReference type="SAM" id="Phobius"/>
    </source>
</evidence>
<keyword evidence="2" id="KW-1133">Transmembrane helix</keyword>
<dbReference type="InterPro" id="IPR046112">
    <property type="entry name" value="DUF6049"/>
</dbReference>
<feature type="transmembrane region" description="Helical" evidence="2">
    <location>
        <begin position="675"/>
        <end position="697"/>
    </location>
</feature>
<evidence type="ECO:0000256" key="3">
    <source>
        <dbReference type="SAM" id="SignalP"/>
    </source>
</evidence>
<evidence type="ECO:0000256" key="1">
    <source>
        <dbReference type="SAM" id="MobiDB-lite"/>
    </source>
</evidence>
<feature type="chain" id="PRO_5022934518" description="Glycoprotein" evidence="3">
    <location>
        <begin position="35"/>
        <end position="771"/>
    </location>
</feature>
<feature type="region of interest" description="Disordered" evidence="1">
    <location>
        <begin position="300"/>
        <end position="329"/>
    </location>
</feature>
<dbReference type="OrthoDB" id="4985746at2"/>
<sequence length="771" mass="78654">MRLNRRLRGIGRGTLVAACAALLFGALVPAPAQAATALDSDAQTHTVSLYANNAGVESAGASVTVTISITNSAQAFVGSGTATVAITESPLGTRAALDAWGKDVDDKPATRVIATAPTQGVNAGATARAATVTIPAKTVGLTGDTAVYGLKTTVTDANGTVGDGYSTLTYSASTTQNQVGLAIAMPITVPATASGLIASDDLATYTATDGLLTRQLQLAQDHPSIAVAIDPMIIASIRVLGTSAPESARAWLDELDHLSNDSFPLQYGDADASSQLQAGIETLLSPTSFTYALDAKNFPAPLQVGETPQPTPTQPSDPFATPTPTPTQPATNVPTTAELLSWPYTFHGIAWPADDSLRETDIEALARNGYPSTIVTGSNTNQASLSATPNAPMSVKGGTALVTDQGVSTALRAVVSAVGTDEEGAALASASAQLAEISTQSNGQTIVLAGLDRDWPTNSNTASRGLGSVLDLPWVTASSLRGALTAPITSGLKLTDKAQDASRTAAVQQLIDDADGLDSFATVLADPTVLTGDTRNRLMSLLSVGWRAPDNDWATAVSTFTTQSKRTMNSVQILPTGKITVASTQSLIPVTVNNKYDLPVNVVLRATPSNGRLEVDSDTSKTIPAGASAKVLVPVKAKLGNGSVHLGMQLYSPTGVPIGSGTTAAIDVHADWEGLGALILGIAVVLFFGFGLTRSIVRRIRARGQRAAEAGGGDAPDAGDDGASATEVDTDAESGLDDAPPVASTPDDDSAAPADTSTDASPRGPDEDARG</sequence>
<evidence type="ECO:0000313" key="4">
    <source>
        <dbReference type="EMBL" id="QDZ15525.1"/>
    </source>
</evidence>
<dbReference type="Proteomes" id="UP000320216">
    <property type="component" value="Chromosome"/>
</dbReference>
<dbReference type="KEGG" id="huw:FPZ11_12820"/>
<gene>
    <name evidence="4" type="ORF">FPZ11_12820</name>
</gene>
<feature type="signal peptide" evidence="3">
    <location>
        <begin position="1"/>
        <end position="34"/>
    </location>
</feature>
<dbReference type="RefSeq" id="WP_146321490.1">
    <property type="nucleotide sequence ID" value="NZ_CP042305.1"/>
</dbReference>
<proteinExistence type="predicted"/>
<feature type="region of interest" description="Disordered" evidence="1">
    <location>
        <begin position="707"/>
        <end position="771"/>
    </location>
</feature>
<feature type="compositionally biased region" description="Low complexity" evidence="1">
    <location>
        <begin position="737"/>
        <end position="762"/>
    </location>
</feature>
<evidence type="ECO:0000313" key="5">
    <source>
        <dbReference type="Proteomes" id="UP000320216"/>
    </source>
</evidence>
<keyword evidence="5" id="KW-1185">Reference proteome</keyword>
<organism evidence="4 5">
    <name type="scientific">Humibacter ginsenosidimutans</name>
    <dbReference type="NCBI Taxonomy" id="2599293"/>
    <lineage>
        <taxon>Bacteria</taxon>
        <taxon>Bacillati</taxon>
        <taxon>Actinomycetota</taxon>
        <taxon>Actinomycetes</taxon>
        <taxon>Micrococcales</taxon>
        <taxon>Microbacteriaceae</taxon>
        <taxon>Humibacter</taxon>
    </lineage>
</organism>
<keyword evidence="2" id="KW-0472">Membrane</keyword>
<accession>A0A5B8M778</accession>
<protein>
    <recommendedName>
        <fullName evidence="6">Glycoprotein</fullName>
    </recommendedName>
</protein>
<reference evidence="4 5" key="1">
    <citation type="submission" date="2019-07" db="EMBL/GenBank/DDBJ databases">
        <title>Full genome sequence of Humibacter sp. WJ7-1.</title>
        <authorList>
            <person name="Im W.-T."/>
        </authorList>
    </citation>
    <scope>NUCLEOTIDE SEQUENCE [LARGE SCALE GENOMIC DNA]</scope>
    <source>
        <strain evidence="4 5">WJ7-1</strain>
    </source>
</reference>
<name>A0A5B8M778_9MICO</name>
<keyword evidence="2" id="KW-0812">Transmembrane</keyword>
<dbReference type="EMBL" id="CP042305">
    <property type="protein sequence ID" value="QDZ15525.1"/>
    <property type="molecule type" value="Genomic_DNA"/>
</dbReference>
<keyword evidence="3" id="KW-0732">Signal</keyword>